<dbReference type="Proteomes" id="UP000672011">
    <property type="component" value="Chromosome"/>
</dbReference>
<dbReference type="EMBL" id="CP072842">
    <property type="protein sequence ID" value="QTV04953.1"/>
    <property type="molecule type" value="Genomic_DNA"/>
</dbReference>
<keyword evidence="2" id="KW-1185">Reference proteome</keyword>
<name>A0ABX7XAM8_9FLAO</name>
<dbReference type="RefSeq" id="WP_230475575.1">
    <property type="nucleotide sequence ID" value="NZ_CP072842.1"/>
</dbReference>
<evidence type="ECO:0000313" key="1">
    <source>
        <dbReference type="EMBL" id="QTV04953.1"/>
    </source>
</evidence>
<evidence type="ECO:0000313" key="2">
    <source>
        <dbReference type="Proteomes" id="UP000672011"/>
    </source>
</evidence>
<reference evidence="1 2" key="1">
    <citation type="journal article" date="2021" name="Int. J. Syst. Evol. Microbiol.">
        <title>Faecalibacter bovis sp. nov., isolated from cow faeces.</title>
        <authorList>
            <person name="Li F."/>
            <person name="Zhao W."/>
            <person name="Hong Q."/>
            <person name="Shao Q."/>
            <person name="Song J."/>
            <person name="Yang S."/>
        </authorList>
    </citation>
    <scope>NUCLEOTIDE SEQUENCE [LARGE SCALE GENOMIC DNA]</scope>
    <source>
        <strain evidence="1 2">ZY171143</strain>
    </source>
</reference>
<protein>
    <submittedName>
        <fullName evidence="1">Uncharacterized protein</fullName>
    </submittedName>
</protein>
<accession>A0ABX7XAM8</accession>
<proteinExistence type="predicted"/>
<sequence length="135" mass="15595">MNNYQAVLGKEITTVDVINFLDSLEGEQTKRENNVSTSYDYELLYKDEGILITISENKISAIKVYFSPTPITQPFRKEFVFGLSYISSENDIKKQFDFPQNLNQEPMRADNIYQYENCTVGFDAMTGEINYAEIK</sequence>
<organism evidence="1 2">
    <name type="scientific">Faecalibacter bovis</name>
    <dbReference type="NCBI Taxonomy" id="2898187"/>
    <lineage>
        <taxon>Bacteria</taxon>
        <taxon>Pseudomonadati</taxon>
        <taxon>Bacteroidota</taxon>
        <taxon>Flavobacteriia</taxon>
        <taxon>Flavobacteriales</taxon>
        <taxon>Weeksellaceae</taxon>
        <taxon>Faecalibacter</taxon>
    </lineage>
</organism>
<reference evidence="2" key="2">
    <citation type="submission" date="2021-04" db="EMBL/GenBank/DDBJ databases">
        <title>Taxonomy of Flavobacteriaceae bacterium ZY171143.</title>
        <authorList>
            <person name="Li F."/>
        </authorList>
    </citation>
    <scope>NUCLEOTIDE SEQUENCE [LARGE SCALE GENOMIC DNA]</scope>
    <source>
        <strain evidence="2">ZY171143</strain>
    </source>
</reference>
<gene>
    <name evidence="1" type="ORF">J9309_09140</name>
</gene>